<evidence type="ECO:0000313" key="1">
    <source>
        <dbReference type="EMBL" id="KAJ8878550.1"/>
    </source>
</evidence>
<reference evidence="1 2" key="1">
    <citation type="submission" date="2023-02" db="EMBL/GenBank/DDBJ databases">
        <title>LHISI_Scaffold_Assembly.</title>
        <authorList>
            <person name="Stuart O.P."/>
            <person name="Cleave R."/>
            <person name="Magrath M.J.L."/>
            <person name="Mikheyev A.S."/>
        </authorList>
    </citation>
    <scope>NUCLEOTIDE SEQUENCE [LARGE SCALE GENOMIC DNA]</scope>
    <source>
        <strain evidence="1">Daus_M_001</strain>
        <tissue evidence="1">Leg muscle</tissue>
    </source>
</reference>
<evidence type="ECO:0000313" key="2">
    <source>
        <dbReference type="Proteomes" id="UP001159363"/>
    </source>
</evidence>
<comment type="caution">
    <text evidence="1">The sequence shown here is derived from an EMBL/GenBank/DDBJ whole genome shotgun (WGS) entry which is preliminary data.</text>
</comment>
<keyword evidence="2" id="KW-1185">Reference proteome</keyword>
<protein>
    <submittedName>
        <fullName evidence="1">Uncharacterized protein</fullName>
    </submittedName>
</protein>
<dbReference type="PANTHER" id="PTHR10773:SF19">
    <property type="match status" value="1"/>
</dbReference>
<proteinExistence type="predicted"/>
<dbReference type="PANTHER" id="PTHR10773">
    <property type="entry name" value="DNA-DIRECTED RNA POLYMERASES I, II, AND III SUBUNIT RPABC2"/>
    <property type="match status" value="1"/>
</dbReference>
<gene>
    <name evidence="1" type="ORF">PR048_019128</name>
</gene>
<accession>A0ABQ9H2M3</accession>
<dbReference type="Proteomes" id="UP001159363">
    <property type="component" value="Chromosome 6"/>
</dbReference>
<organism evidence="1 2">
    <name type="scientific">Dryococelus australis</name>
    <dbReference type="NCBI Taxonomy" id="614101"/>
    <lineage>
        <taxon>Eukaryota</taxon>
        <taxon>Metazoa</taxon>
        <taxon>Ecdysozoa</taxon>
        <taxon>Arthropoda</taxon>
        <taxon>Hexapoda</taxon>
        <taxon>Insecta</taxon>
        <taxon>Pterygota</taxon>
        <taxon>Neoptera</taxon>
        <taxon>Polyneoptera</taxon>
        <taxon>Phasmatodea</taxon>
        <taxon>Verophasmatodea</taxon>
        <taxon>Anareolatae</taxon>
        <taxon>Phasmatidae</taxon>
        <taxon>Eurycanthinae</taxon>
        <taxon>Dryococelus</taxon>
    </lineage>
</organism>
<dbReference type="EMBL" id="JARBHB010000007">
    <property type="protein sequence ID" value="KAJ8878550.1"/>
    <property type="molecule type" value="Genomic_DNA"/>
</dbReference>
<name>A0ABQ9H2M3_9NEOP</name>
<sequence>MYLRIFYVGFPGELTIHVHAQIFDNIFTAYRFAKKCDLGKGATDGLRSPPYCPATASPAPDSVRVHSFTETRNWNSEILLLSGRVPLIGTRGTWPVRTECSPEQHAKQFRHCSMQVPMLTYRIPYIVKGRLPPLQVVEKRVVVHRYSLQDRKKKAISIYKDKSGVNHRNTKFTSDDRDSVRSYITSLPKDVSRYDRVKANKYYLSSDLTVSRIYKDFKTLYQDSIVTEKFFRDVFRKDFPDLAFQKLRVDTCSTCDLLSAKIATNDAESRKSNVEQAVHHRKYRKALTEMPNDHRDSNLPGCTYPVIPVDLQQVIPLPTLTHSNIFYECRAWSDGFQGNNEIVSCNFNLVNMGKLRRDKLIVWFDNC</sequence>